<dbReference type="PANTHER" id="PTHR12415">
    <property type="entry name" value="TYROSYL-DNA PHOSPHODIESTERASE 1"/>
    <property type="match status" value="1"/>
</dbReference>
<keyword evidence="5" id="KW-0378">Hydrolase</keyword>
<keyword evidence="4" id="KW-0227">DNA damage</keyword>
<dbReference type="Proteomes" id="UP001151516">
    <property type="component" value="Unassembled WGS sequence"/>
</dbReference>
<dbReference type="InterPro" id="IPR010347">
    <property type="entry name" value="Tdp1"/>
</dbReference>
<keyword evidence="12" id="KW-1185">Reference proteome</keyword>
<dbReference type="Pfam" id="PF06087">
    <property type="entry name" value="Tyr-DNA_phospho"/>
    <property type="match status" value="1"/>
</dbReference>
<dbReference type="Gene3D" id="3.30.870.10">
    <property type="entry name" value="Endonuclease Chain A"/>
    <property type="match status" value="2"/>
</dbReference>
<dbReference type="SUPFAM" id="SSF56024">
    <property type="entry name" value="Phospholipase D/nuclease"/>
    <property type="match status" value="2"/>
</dbReference>
<dbReference type="GO" id="GO:0003697">
    <property type="term" value="F:single-stranded DNA binding"/>
    <property type="evidence" value="ECO:0007669"/>
    <property type="project" value="TreeGrafter"/>
</dbReference>
<dbReference type="OrthoDB" id="47785at2759"/>
<sequence>MASDKADSEIAAQLDEFDELISSGAICISSDSESDVDDVIDLDNIDLESLPPSPVIGAKRKSTSTDEVPCVESVRQRRATVELPFPDGAVRLTRMVGQKENLAEAMTLSDILQKGKLRKALLSTYVLDLDWLLRHFDSSTKLVIVKSYDPKVEQRGVHQSEGGRITLVNPEFINQTYPMMHSKVMLLFYDDYVRFVVSSANLFDIDWTVLQNIVFIQDMPYTSEAVSSGFAEELAGSLRDISVPEAVVERLNFVDCSRVKVHIVTSVPTAAGRSQFHADSYGLDRLSKVAKMMRDPELDESESYDAKLYCYGSSMGRLTSAYLRNFYARAMGSTPVNIQSSGGLSTSDMERNVKVGFHTQAQGLGNVHGSTPRQCIKFKADFYSSPSFPRYALHRVESKVANTLIHAKVILARSNATNKGQRKPGERGWIYLGSHNFTPGAWGHVQRGPDKRCNINNYEFGVILPSVHFESMFGRDTVTWNGTRVPLPFRLAWSEYEKGDIPLLSD</sequence>
<dbReference type="GO" id="GO:0017005">
    <property type="term" value="F:3'-tyrosyl-DNA phosphodiesterase activity"/>
    <property type="evidence" value="ECO:0007669"/>
    <property type="project" value="TreeGrafter"/>
</dbReference>
<dbReference type="GO" id="GO:0006281">
    <property type="term" value="P:DNA repair"/>
    <property type="evidence" value="ECO:0007669"/>
    <property type="project" value="UniProtKB-KW"/>
</dbReference>
<dbReference type="GO" id="GO:0005634">
    <property type="term" value="C:nucleus"/>
    <property type="evidence" value="ECO:0007669"/>
    <property type="project" value="UniProtKB-SubCell"/>
</dbReference>
<reference evidence="11" key="1">
    <citation type="submission" date="2022-07" db="EMBL/GenBank/DDBJ databases">
        <title>Phylogenomic reconstructions and comparative analyses of Kickxellomycotina fungi.</title>
        <authorList>
            <person name="Reynolds N.K."/>
            <person name="Stajich J.E."/>
            <person name="Barry K."/>
            <person name="Grigoriev I.V."/>
            <person name="Crous P."/>
            <person name="Smith M.E."/>
        </authorList>
    </citation>
    <scope>NUCLEOTIDE SEQUENCE</scope>
    <source>
        <strain evidence="11">CBS 109367</strain>
    </source>
</reference>
<evidence type="ECO:0000256" key="5">
    <source>
        <dbReference type="ARBA" id="ARBA00022801"/>
    </source>
</evidence>
<evidence type="ECO:0000256" key="9">
    <source>
        <dbReference type="PIRSR" id="PIRSR610347-1"/>
    </source>
</evidence>
<dbReference type="PANTHER" id="PTHR12415:SF0">
    <property type="entry name" value="TYROSYL-DNA PHOSPHODIESTERASE 1"/>
    <property type="match status" value="1"/>
</dbReference>
<comment type="similarity">
    <text evidence="2">Belongs to the tyrosyl-DNA phosphodiesterase family.</text>
</comment>
<dbReference type="AlphaFoldDB" id="A0A9W8GHJ0"/>
<comment type="caution">
    <text evidence="11">The sequence shown here is derived from an EMBL/GenBank/DDBJ whole genome shotgun (WGS) entry which is preliminary data.</text>
</comment>
<keyword evidence="3" id="KW-0540">Nuclease</keyword>
<accession>A0A9W8GHJ0</accession>
<name>A0A9W8GHJ0_9FUNG</name>
<keyword evidence="8" id="KW-0539">Nucleus</keyword>
<comment type="subcellular location">
    <subcellularLocation>
        <location evidence="1">Nucleus</location>
    </subcellularLocation>
</comment>
<evidence type="ECO:0000313" key="12">
    <source>
        <dbReference type="Proteomes" id="UP001151516"/>
    </source>
</evidence>
<dbReference type="GO" id="GO:0003690">
    <property type="term" value="F:double-stranded DNA binding"/>
    <property type="evidence" value="ECO:0007669"/>
    <property type="project" value="TreeGrafter"/>
</dbReference>
<dbReference type="CDD" id="cd09122">
    <property type="entry name" value="PLDc_Tdp1_1"/>
    <property type="match status" value="1"/>
</dbReference>
<feature type="active site" description="Nucleophile" evidence="9">
    <location>
        <position position="181"/>
    </location>
</feature>
<dbReference type="EMBL" id="JANBTX010000043">
    <property type="protein sequence ID" value="KAJ2688570.1"/>
    <property type="molecule type" value="Genomic_DNA"/>
</dbReference>
<feature type="binding site" evidence="10">
    <location>
        <position position="408"/>
    </location>
    <ligand>
        <name>substrate</name>
    </ligand>
</feature>
<keyword evidence="6" id="KW-0269">Exonuclease</keyword>
<keyword evidence="7" id="KW-0234">DNA repair</keyword>
<feature type="active site" description="Proton donor/acceptor" evidence="9">
    <location>
        <position position="406"/>
    </location>
</feature>
<proteinExistence type="inferred from homology"/>
<evidence type="ECO:0000256" key="7">
    <source>
        <dbReference type="ARBA" id="ARBA00023204"/>
    </source>
</evidence>
<evidence type="ECO:0000256" key="2">
    <source>
        <dbReference type="ARBA" id="ARBA00010205"/>
    </source>
</evidence>
<evidence type="ECO:0000256" key="3">
    <source>
        <dbReference type="ARBA" id="ARBA00022722"/>
    </source>
</evidence>
<protein>
    <recommendedName>
        <fullName evidence="13">Phospholipase D/nuclease</fullName>
    </recommendedName>
</protein>
<evidence type="ECO:0000256" key="4">
    <source>
        <dbReference type="ARBA" id="ARBA00022763"/>
    </source>
</evidence>
<gene>
    <name evidence="11" type="ORF">IWW39_002121</name>
</gene>
<dbReference type="GO" id="GO:0004527">
    <property type="term" value="F:exonuclease activity"/>
    <property type="evidence" value="ECO:0007669"/>
    <property type="project" value="UniProtKB-KW"/>
</dbReference>
<evidence type="ECO:0000256" key="10">
    <source>
        <dbReference type="PIRSR" id="PIRSR610347-2"/>
    </source>
</evidence>
<evidence type="ECO:0008006" key="13">
    <source>
        <dbReference type="Google" id="ProtNLM"/>
    </source>
</evidence>
<evidence type="ECO:0000256" key="6">
    <source>
        <dbReference type="ARBA" id="ARBA00022839"/>
    </source>
</evidence>
<organism evidence="11 12">
    <name type="scientific">Coemansia spiralis</name>
    <dbReference type="NCBI Taxonomy" id="417178"/>
    <lineage>
        <taxon>Eukaryota</taxon>
        <taxon>Fungi</taxon>
        <taxon>Fungi incertae sedis</taxon>
        <taxon>Zoopagomycota</taxon>
        <taxon>Kickxellomycotina</taxon>
        <taxon>Kickxellomycetes</taxon>
        <taxon>Kickxellales</taxon>
        <taxon>Kickxellaceae</taxon>
        <taxon>Coemansia</taxon>
    </lineage>
</organism>
<feature type="binding site" evidence="10">
    <location>
        <position position="183"/>
    </location>
    <ligand>
        <name>substrate</name>
    </ligand>
</feature>
<evidence type="ECO:0000256" key="1">
    <source>
        <dbReference type="ARBA" id="ARBA00004123"/>
    </source>
</evidence>
<evidence type="ECO:0000313" key="11">
    <source>
        <dbReference type="EMBL" id="KAJ2688570.1"/>
    </source>
</evidence>
<evidence type="ECO:0000256" key="8">
    <source>
        <dbReference type="ARBA" id="ARBA00023242"/>
    </source>
</evidence>